<sequence length="60" mass="6287">MTQPNQAPVIVIGGSLVGLASALFLSAHSVPVVLVERHTASSPHPRAIGYTPRTLELLES</sequence>
<feature type="non-terminal residue" evidence="5">
    <location>
        <position position="60"/>
    </location>
</feature>
<dbReference type="Gene3D" id="3.50.50.60">
    <property type="entry name" value="FAD/NAD(P)-binding domain"/>
    <property type="match status" value="1"/>
</dbReference>
<keyword evidence="2" id="KW-0274">FAD</keyword>
<dbReference type="GO" id="GO:0016491">
    <property type="term" value="F:oxidoreductase activity"/>
    <property type="evidence" value="ECO:0007669"/>
    <property type="project" value="UniProtKB-KW"/>
</dbReference>
<dbReference type="InterPro" id="IPR036188">
    <property type="entry name" value="FAD/NAD-bd_sf"/>
</dbReference>
<keyword evidence="3" id="KW-0560">Oxidoreductase</keyword>
<evidence type="ECO:0000256" key="3">
    <source>
        <dbReference type="ARBA" id="ARBA00023002"/>
    </source>
</evidence>
<dbReference type="InterPro" id="IPR002938">
    <property type="entry name" value="FAD-bd"/>
</dbReference>
<proteinExistence type="predicted"/>
<evidence type="ECO:0000313" key="6">
    <source>
        <dbReference type="Proteomes" id="UP000007174"/>
    </source>
</evidence>
<gene>
    <name evidence="5" type="ORF">CH063_11704</name>
</gene>
<accession>H1VMH5</accession>
<keyword evidence="1" id="KW-0285">Flavoprotein</keyword>
<dbReference type="EMBL" id="CACQ02004687">
    <property type="protein sequence ID" value="CCF41429.1"/>
    <property type="molecule type" value="Genomic_DNA"/>
</dbReference>
<evidence type="ECO:0000256" key="2">
    <source>
        <dbReference type="ARBA" id="ARBA00022827"/>
    </source>
</evidence>
<dbReference type="AlphaFoldDB" id="H1VMH5"/>
<dbReference type="HOGENOM" id="CLU_2948011_0_0_1"/>
<dbReference type="Proteomes" id="UP000007174">
    <property type="component" value="Unassembled WGS sequence"/>
</dbReference>
<dbReference type="SUPFAM" id="SSF51905">
    <property type="entry name" value="FAD/NAD(P)-binding domain"/>
    <property type="match status" value="1"/>
</dbReference>
<organism evidence="5 6">
    <name type="scientific">Colletotrichum higginsianum (strain IMI 349063)</name>
    <name type="common">Crucifer anthracnose fungus</name>
    <dbReference type="NCBI Taxonomy" id="759273"/>
    <lineage>
        <taxon>Eukaryota</taxon>
        <taxon>Fungi</taxon>
        <taxon>Dikarya</taxon>
        <taxon>Ascomycota</taxon>
        <taxon>Pezizomycotina</taxon>
        <taxon>Sordariomycetes</taxon>
        <taxon>Hypocreomycetidae</taxon>
        <taxon>Glomerellales</taxon>
        <taxon>Glomerellaceae</taxon>
        <taxon>Colletotrichum</taxon>
        <taxon>Colletotrichum destructivum species complex</taxon>
    </lineage>
</organism>
<protein>
    <recommendedName>
        <fullName evidence="4">FAD-binding domain-containing protein</fullName>
    </recommendedName>
</protein>
<dbReference type="GO" id="GO:0071949">
    <property type="term" value="F:FAD binding"/>
    <property type="evidence" value="ECO:0007669"/>
    <property type="project" value="InterPro"/>
</dbReference>
<evidence type="ECO:0000259" key="4">
    <source>
        <dbReference type="Pfam" id="PF01494"/>
    </source>
</evidence>
<dbReference type="Pfam" id="PF01494">
    <property type="entry name" value="FAD_binding_3"/>
    <property type="match status" value="1"/>
</dbReference>
<evidence type="ECO:0000256" key="1">
    <source>
        <dbReference type="ARBA" id="ARBA00022630"/>
    </source>
</evidence>
<name>H1VMH5_COLHI</name>
<reference evidence="6" key="1">
    <citation type="journal article" date="2012" name="Nat. Genet.">
        <title>Lifestyle transitions in plant pathogenic Colletotrichum fungi deciphered by genome and transcriptome analyses.</title>
        <authorList>
            <person name="O'Connell R.J."/>
            <person name="Thon M.R."/>
            <person name="Hacquard S."/>
            <person name="Amyotte S.G."/>
            <person name="Kleemann J."/>
            <person name="Torres M.F."/>
            <person name="Damm U."/>
            <person name="Buiate E.A."/>
            <person name="Epstein L."/>
            <person name="Alkan N."/>
            <person name="Altmueller J."/>
            <person name="Alvarado-Balderrama L."/>
            <person name="Bauser C.A."/>
            <person name="Becker C."/>
            <person name="Birren B.W."/>
            <person name="Chen Z."/>
            <person name="Choi J."/>
            <person name="Crouch J.A."/>
            <person name="Duvick J.P."/>
            <person name="Farman M.A."/>
            <person name="Gan P."/>
            <person name="Heiman D."/>
            <person name="Henrissat B."/>
            <person name="Howard R.J."/>
            <person name="Kabbage M."/>
            <person name="Koch C."/>
            <person name="Kracher B."/>
            <person name="Kubo Y."/>
            <person name="Law A.D."/>
            <person name="Lebrun M.-H."/>
            <person name="Lee Y.-H."/>
            <person name="Miyara I."/>
            <person name="Moore N."/>
            <person name="Neumann U."/>
            <person name="Nordstroem K."/>
            <person name="Panaccione D.G."/>
            <person name="Panstruga R."/>
            <person name="Place M."/>
            <person name="Proctor R.H."/>
            <person name="Prusky D."/>
            <person name="Rech G."/>
            <person name="Reinhardt R."/>
            <person name="Rollins J.A."/>
            <person name="Rounsley S."/>
            <person name="Schardl C.L."/>
            <person name="Schwartz D.C."/>
            <person name="Shenoy N."/>
            <person name="Shirasu K."/>
            <person name="Sikhakolli U.R."/>
            <person name="Stueber K."/>
            <person name="Sukno S.A."/>
            <person name="Sweigard J.A."/>
            <person name="Takano Y."/>
            <person name="Takahara H."/>
            <person name="Trail F."/>
            <person name="van der Does H.C."/>
            <person name="Voll L.M."/>
            <person name="Will I."/>
            <person name="Young S."/>
            <person name="Zeng Q."/>
            <person name="Zhang J."/>
            <person name="Zhou S."/>
            <person name="Dickman M.B."/>
            <person name="Schulze-Lefert P."/>
            <person name="Ver Loren van Themaat E."/>
            <person name="Ma L.-J."/>
            <person name="Vaillancourt L.J."/>
        </authorList>
    </citation>
    <scope>NUCLEOTIDE SEQUENCE [LARGE SCALE GENOMIC DNA]</scope>
    <source>
        <strain evidence="6">IMI 349063</strain>
    </source>
</reference>
<feature type="domain" description="FAD-binding" evidence="4">
    <location>
        <begin position="7"/>
        <end position="59"/>
    </location>
</feature>
<evidence type="ECO:0000313" key="5">
    <source>
        <dbReference type="EMBL" id="CCF41429.1"/>
    </source>
</evidence>
<dbReference type="STRING" id="759273.H1VMH5"/>